<reference evidence="1" key="1">
    <citation type="submission" date="2023-06" db="EMBL/GenBank/DDBJ databases">
        <title>Genome-scale phylogeny and comparative genomics of the fungal order Sordariales.</title>
        <authorList>
            <consortium name="Lawrence Berkeley National Laboratory"/>
            <person name="Hensen N."/>
            <person name="Bonometti L."/>
            <person name="Westerberg I."/>
            <person name="Brannstrom I.O."/>
            <person name="Guillou S."/>
            <person name="Cros-Aarteil S."/>
            <person name="Calhoun S."/>
            <person name="Haridas S."/>
            <person name="Kuo A."/>
            <person name="Mondo S."/>
            <person name="Pangilinan J."/>
            <person name="Riley R."/>
            <person name="Labutti K."/>
            <person name="Andreopoulos B."/>
            <person name="Lipzen A."/>
            <person name="Chen C."/>
            <person name="Yanf M."/>
            <person name="Daum C."/>
            <person name="Ng V."/>
            <person name="Clum A."/>
            <person name="Steindorff A."/>
            <person name="Ohm R."/>
            <person name="Martin F."/>
            <person name="Silar P."/>
            <person name="Natvig D."/>
            <person name="Lalanne C."/>
            <person name="Gautier V."/>
            <person name="Ament-Velasquez S.L."/>
            <person name="Kruys A."/>
            <person name="Hutchinson M.I."/>
            <person name="Powell A.J."/>
            <person name="Barry K."/>
            <person name="Miller A.N."/>
            <person name="Grigoriev I.V."/>
            <person name="Debuchy R."/>
            <person name="Gladieux P."/>
            <person name="Thoren M.H."/>
            <person name="Johannesson H."/>
        </authorList>
    </citation>
    <scope>NUCLEOTIDE SEQUENCE</scope>
    <source>
        <strain evidence="1">SMH2532-1</strain>
    </source>
</reference>
<evidence type="ECO:0000313" key="2">
    <source>
        <dbReference type="Proteomes" id="UP001174936"/>
    </source>
</evidence>
<proteinExistence type="predicted"/>
<sequence>MPPADPSQNPLTLTPINLHEPLQFAELQRQRVLCGWNYSTSVIESWRADNDAHIQSMFWIVPATLAHLPPPQCYAGHIAMAKKTYSNENGIDAVLPSLTTMDLKALFILPAYRGGGLAKVAVREVEKMAEVEPYGCPECKAMTLNTLARRYVEEDELRAVAEVAHRLEGTELPKKGMSNEDWYARMGYVKWKEVELYPARDGEGKEFKFGASFMWKALG</sequence>
<gene>
    <name evidence="1" type="ORF">B0T16DRAFT_407784</name>
</gene>
<comment type="caution">
    <text evidence="1">The sequence shown here is derived from an EMBL/GenBank/DDBJ whole genome shotgun (WGS) entry which is preliminary data.</text>
</comment>
<dbReference type="SUPFAM" id="SSF55729">
    <property type="entry name" value="Acyl-CoA N-acyltransferases (Nat)"/>
    <property type="match status" value="1"/>
</dbReference>
<accession>A0AA40CRN2</accession>
<organism evidence="1 2">
    <name type="scientific">Cercophora newfieldiana</name>
    <dbReference type="NCBI Taxonomy" id="92897"/>
    <lineage>
        <taxon>Eukaryota</taxon>
        <taxon>Fungi</taxon>
        <taxon>Dikarya</taxon>
        <taxon>Ascomycota</taxon>
        <taxon>Pezizomycotina</taxon>
        <taxon>Sordariomycetes</taxon>
        <taxon>Sordariomycetidae</taxon>
        <taxon>Sordariales</taxon>
        <taxon>Lasiosphaeriaceae</taxon>
        <taxon>Cercophora</taxon>
    </lineage>
</organism>
<evidence type="ECO:0008006" key="3">
    <source>
        <dbReference type="Google" id="ProtNLM"/>
    </source>
</evidence>
<dbReference type="EMBL" id="JAULSV010000003">
    <property type="protein sequence ID" value="KAK0648142.1"/>
    <property type="molecule type" value="Genomic_DNA"/>
</dbReference>
<dbReference type="AlphaFoldDB" id="A0AA40CRN2"/>
<evidence type="ECO:0000313" key="1">
    <source>
        <dbReference type="EMBL" id="KAK0648142.1"/>
    </source>
</evidence>
<protein>
    <recommendedName>
        <fullName evidence="3">N-acetyltransferase domain-containing protein</fullName>
    </recommendedName>
</protein>
<dbReference type="InterPro" id="IPR016181">
    <property type="entry name" value="Acyl_CoA_acyltransferase"/>
</dbReference>
<name>A0AA40CRN2_9PEZI</name>
<keyword evidence="2" id="KW-1185">Reference proteome</keyword>
<dbReference type="Gene3D" id="3.40.630.30">
    <property type="match status" value="1"/>
</dbReference>
<dbReference type="Proteomes" id="UP001174936">
    <property type="component" value="Unassembled WGS sequence"/>
</dbReference>